<dbReference type="GO" id="GO:0003697">
    <property type="term" value="F:single-stranded DNA binding"/>
    <property type="evidence" value="ECO:0007669"/>
    <property type="project" value="InterPro"/>
</dbReference>
<feature type="coiled-coil region" evidence="12">
    <location>
        <begin position="455"/>
        <end position="486"/>
    </location>
</feature>
<evidence type="ECO:0000256" key="13">
    <source>
        <dbReference type="SAM" id="MobiDB-lite"/>
    </source>
</evidence>
<dbReference type="EMBL" id="KV453854">
    <property type="protein sequence ID" value="ODV84883.1"/>
    <property type="molecule type" value="Genomic_DNA"/>
</dbReference>
<dbReference type="InterPro" id="IPR006085">
    <property type="entry name" value="XPG_DNA_repair_N"/>
</dbReference>
<dbReference type="GO" id="GO:0006289">
    <property type="term" value="P:nucleotide-excision repair"/>
    <property type="evidence" value="ECO:0007669"/>
    <property type="project" value="InterPro"/>
</dbReference>
<feature type="compositionally biased region" description="Basic and acidic residues" evidence="13">
    <location>
        <begin position="176"/>
        <end position="186"/>
    </location>
</feature>
<accession>A0A1E4SZE9</accession>
<evidence type="ECO:0008006" key="18">
    <source>
        <dbReference type="Google" id="ProtNLM"/>
    </source>
</evidence>
<dbReference type="Gene3D" id="3.40.50.1010">
    <property type="entry name" value="5'-nuclease"/>
    <property type="match status" value="2"/>
</dbReference>
<protein>
    <recommendedName>
        <fullName evidence="18">PIN domain-like protein</fullName>
    </recommendedName>
</protein>
<keyword evidence="5" id="KW-0479">Metal-binding</keyword>
<dbReference type="CDD" id="cd09868">
    <property type="entry name" value="PIN_XPG_RAD2"/>
    <property type="match status" value="2"/>
</dbReference>
<reference evidence="17" key="1">
    <citation type="submission" date="2016-04" db="EMBL/GenBank/DDBJ databases">
        <title>Comparative genomics of biotechnologically important yeasts.</title>
        <authorList>
            <consortium name="DOE Joint Genome Institute"/>
            <person name="Riley R."/>
            <person name="Haridas S."/>
            <person name="Wolfe K.H."/>
            <person name="Lopes M.R."/>
            <person name="Hittinger C.T."/>
            <person name="Goker M."/>
            <person name="Salamov A."/>
            <person name="Wisecaver J."/>
            <person name="Long T.M."/>
            <person name="Aerts A.L."/>
            <person name="Barry K."/>
            <person name="Choi C."/>
            <person name="Clum A."/>
            <person name="Coughlan A.Y."/>
            <person name="Deshpande S."/>
            <person name="Douglass A.P."/>
            <person name="Hanson S.J."/>
            <person name="Klenk H.-P."/>
            <person name="Labutti K."/>
            <person name="Lapidus A."/>
            <person name="Lindquist E."/>
            <person name="Lipzen A."/>
            <person name="Meier-Kolthoff J.P."/>
            <person name="Ohm R.A."/>
            <person name="Otillar R.P."/>
            <person name="Pangilinan J."/>
            <person name="Peng Y."/>
            <person name="Rokas A."/>
            <person name="Rosa C.A."/>
            <person name="Scheuner C."/>
            <person name="Sibirny A.A."/>
            <person name="Slot J.C."/>
            <person name="Stielow J.B."/>
            <person name="Sun H."/>
            <person name="Kurtzman C.P."/>
            <person name="Blackwell M."/>
            <person name="Grigoriev I.V."/>
            <person name="Jeffries T.W."/>
        </authorList>
    </citation>
    <scope>NUCLEOTIDE SEQUENCE [LARGE SCALE GENOMIC DNA]</scope>
    <source>
        <strain evidence="17">NRRL YB-2248</strain>
    </source>
</reference>
<dbReference type="OrthoDB" id="31113at2759"/>
<evidence type="ECO:0000256" key="6">
    <source>
        <dbReference type="ARBA" id="ARBA00022759"/>
    </source>
</evidence>
<evidence type="ECO:0000256" key="1">
    <source>
        <dbReference type="ARBA" id="ARBA00001946"/>
    </source>
</evidence>
<dbReference type="GO" id="GO:0016788">
    <property type="term" value="F:hydrolase activity, acting on ester bonds"/>
    <property type="evidence" value="ECO:0007669"/>
    <property type="project" value="InterPro"/>
</dbReference>
<dbReference type="Gene3D" id="1.10.150.20">
    <property type="entry name" value="5' to 3' exonuclease, C-terminal subdomain"/>
    <property type="match status" value="1"/>
</dbReference>
<dbReference type="Pfam" id="PF00752">
    <property type="entry name" value="XPG_N"/>
    <property type="match status" value="1"/>
</dbReference>
<dbReference type="SMART" id="SM00485">
    <property type="entry name" value="XPGN"/>
    <property type="match status" value="1"/>
</dbReference>
<keyword evidence="17" id="KW-1185">Reference proteome</keyword>
<keyword evidence="12" id="KW-0175">Coiled coil</keyword>
<evidence type="ECO:0000259" key="14">
    <source>
        <dbReference type="SMART" id="SM00484"/>
    </source>
</evidence>
<evidence type="ECO:0000256" key="11">
    <source>
        <dbReference type="ARBA" id="ARBA00023242"/>
    </source>
</evidence>
<dbReference type="SMART" id="SM00279">
    <property type="entry name" value="HhH2"/>
    <property type="match status" value="1"/>
</dbReference>
<evidence type="ECO:0000256" key="7">
    <source>
        <dbReference type="ARBA" id="ARBA00022763"/>
    </source>
</evidence>
<evidence type="ECO:0000256" key="5">
    <source>
        <dbReference type="ARBA" id="ARBA00022723"/>
    </source>
</evidence>
<keyword evidence="8" id="KW-0378">Hydrolase</keyword>
<feature type="compositionally biased region" description="Polar residues" evidence="13">
    <location>
        <begin position="163"/>
        <end position="172"/>
    </location>
</feature>
<dbReference type="PRINTS" id="PR00066">
    <property type="entry name" value="XRODRMPGMNTG"/>
</dbReference>
<keyword evidence="10" id="KW-0234">DNA repair</keyword>
<dbReference type="GO" id="GO:0004520">
    <property type="term" value="F:DNA endonuclease activity"/>
    <property type="evidence" value="ECO:0007669"/>
    <property type="project" value="TreeGrafter"/>
</dbReference>
<dbReference type="SUPFAM" id="SSF47807">
    <property type="entry name" value="5' to 3' exonuclease, C-terminal subdomain"/>
    <property type="match status" value="1"/>
</dbReference>
<feature type="compositionally biased region" description="Acidic residues" evidence="13">
    <location>
        <begin position="357"/>
        <end position="369"/>
    </location>
</feature>
<dbReference type="InterPro" id="IPR006086">
    <property type="entry name" value="XPG-I_dom"/>
</dbReference>
<dbReference type="PANTHER" id="PTHR16171">
    <property type="entry name" value="DNA REPAIR PROTEIN COMPLEMENTING XP-G CELLS-RELATED"/>
    <property type="match status" value="1"/>
</dbReference>
<dbReference type="GO" id="GO:0046872">
    <property type="term" value="F:metal ion binding"/>
    <property type="evidence" value="ECO:0007669"/>
    <property type="project" value="UniProtKB-KW"/>
</dbReference>
<dbReference type="GO" id="GO:0005634">
    <property type="term" value="C:nucleus"/>
    <property type="evidence" value="ECO:0007669"/>
    <property type="project" value="UniProtKB-SubCell"/>
</dbReference>
<keyword evidence="11" id="KW-0539">Nucleus</keyword>
<dbReference type="CDD" id="cd09904">
    <property type="entry name" value="H3TH_XPG"/>
    <property type="match status" value="1"/>
</dbReference>
<dbReference type="InterPro" id="IPR019974">
    <property type="entry name" value="XPG_CS"/>
</dbReference>
<feature type="region of interest" description="Disordered" evidence="13">
    <location>
        <begin position="658"/>
        <end position="733"/>
    </location>
</feature>
<comment type="subcellular location">
    <subcellularLocation>
        <location evidence="2">Nucleus</location>
    </subcellularLocation>
</comment>
<evidence type="ECO:0000256" key="4">
    <source>
        <dbReference type="ARBA" id="ARBA00022722"/>
    </source>
</evidence>
<evidence type="ECO:0000259" key="15">
    <source>
        <dbReference type="SMART" id="SM00485"/>
    </source>
</evidence>
<evidence type="ECO:0000313" key="16">
    <source>
        <dbReference type="EMBL" id="ODV84883.1"/>
    </source>
</evidence>
<feature type="compositionally biased region" description="Low complexity" evidence="13">
    <location>
        <begin position="1074"/>
        <end position="1093"/>
    </location>
</feature>
<evidence type="ECO:0000256" key="8">
    <source>
        <dbReference type="ARBA" id="ARBA00022801"/>
    </source>
</evidence>
<dbReference type="Pfam" id="PF00867">
    <property type="entry name" value="XPG_I"/>
    <property type="match status" value="1"/>
</dbReference>
<feature type="compositionally biased region" description="Basic and acidic residues" evidence="13">
    <location>
        <begin position="663"/>
        <end position="673"/>
    </location>
</feature>
<evidence type="ECO:0000256" key="3">
    <source>
        <dbReference type="ARBA" id="ARBA00005283"/>
    </source>
</evidence>
<gene>
    <name evidence="16" type="ORF">CANARDRAFT_28624</name>
</gene>
<keyword evidence="9" id="KW-0460">Magnesium</keyword>
<keyword evidence="4" id="KW-0540">Nuclease</keyword>
<feature type="compositionally biased region" description="Acidic residues" evidence="13">
    <location>
        <begin position="674"/>
        <end position="688"/>
    </location>
</feature>
<dbReference type="PROSITE" id="PS00842">
    <property type="entry name" value="XPG_2"/>
    <property type="match status" value="1"/>
</dbReference>
<dbReference type="InterPro" id="IPR006084">
    <property type="entry name" value="XPG/Rad2"/>
</dbReference>
<evidence type="ECO:0000256" key="12">
    <source>
        <dbReference type="SAM" id="Coils"/>
    </source>
</evidence>
<comment type="similarity">
    <text evidence="3">Belongs to the XPG/RAD2 endonuclease family. XPG subfamily.</text>
</comment>
<name>A0A1E4SZE9_9ASCO</name>
<evidence type="ECO:0000313" key="17">
    <source>
        <dbReference type="Proteomes" id="UP000094801"/>
    </source>
</evidence>
<evidence type="ECO:0000256" key="9">
    <source>
        <dbReference type="ARBA" id="ARBA00022842"/>
    </source>
</evidence>
<comment type="cofactor">
    <cofactor evidence="1">
        <name>Mg(2+)</name>
        <dbReference type="ChEBI" id="CHEBI:18420"/>
    </cofactor>
</comment>
<dbReference type="PANTHER" id="PTHR16171:SF7">
    <property type="entry name" value="DNA REPAIR PROTEIN RAD2"/>
    <property type="match status" value="1"/>
</dbReference>
<sequence length="1105" mass="126671">MGVHGLWDIVGPAARPVRLEGLNKKRLAVDASIWIYQFLKAVRDSEGNQLRNSHIVGFYRRICKILFFGIQPVFVFDGGAPVLKRQTISKRKQRREGKRETAKQTAQKLLAQQLQKIAEQKVSGSPQKNQQQQSRSSPSKTTRREVPIEDLQYQEYYEDNNYFDGQQSQPTSKPVPKTEEKESKMFRRQDDYHLPTIDGFKVDKDDKRMITDYEYDRLVTDSGDLLDGVDLDRIDPQSAEFAALPLETQYIALSHLRLRSRLRMGYTKEQLETLFPRSIDFSKFQIQMVQKRNYLTQRLMNVTGMDNDSSETKARRIAGDKDRAYEIQKNDSGWTLSILGDDKKGQDSQNAINLDPHDEDDDDEDEELGSDIEWENVTNVTPVEPTNHSMRSFMDPSIHSEPIFVANSDDEEEERKALKDDENDDATMATIRSLYEYAAENNKKDKSVVVAESQLTEEEQLEQMEQDELRQAIEKSKQDLMRMQNKEINGSDSGLTNNVDEEKEPPIILSKESFKDGLDNSMFSGFSMSNSLLMPNKSSSYKPKKTVSFDFTESINISDQKSDDNDVVEIVEEKQKPKPQPMPLWFEKKAVPENHLYGGIGYTSTNTYRVQTDDEKAGLISFNDLDDYLEVEEKEEDHDQNDVQITGAVDNIVDDDVIEIPDDEKRKNDKQAVDSDDISDINESDLEEVVIHDEQPDTSVKVKEVQQKSTTTNEAMPELPTTNAAPTEPATATATATTAANILTGKQPNSITLDDYEFSEDEEEELETNLQNEEVAYEKFVDSINTQKKSNNSNKGSFWSMDDEVKLQEELSKQKRDSDEVTIRMVHDVQDLLSRFGIPFITAPMEAEAQCAELFRLGLVDGIITDDSDCFLFGGDRIYKNMFKEKNFVECYQLDDIERDLGLTRTNMIELAMLLGSDYTEGLKGIGKVTAMEILADFKNLTNFRDWWIEYQNGNIDISKESTLRKKLRKSLNKSSLYLSTDFPDKFVNEAYMRPEVDHDKTEFKWGYPNLDRLRTFLMFNVGWNQSKIDESLLPVIKSLNKPQTTIEEFFPIELIKHRRDLMLGKRLKDATSKLKNTSSSSSSPTPTSNSTDSSKRPLRKKQKR</sequence>
<dbReference type="Proteomes" id="UP000094801">
    <property type="component" value="Unassembled WGS sequence"/>
</dbReference>
<feature type="region of interest" description="Disordered" evidence="13">
    <location>
        <begin position="338"/>
        <end position="369"/>
    </location>
</feature>
<keyword evidence="6" id="KW-0255">Endonuclease</keyword>
<dbReference type="InterPro" id="IPR036279">
    <property type="entry name" value="5-3_exonuclease_C_sf"/>
</dbReference>
<feature type="region of interest" description="Disordered" evidence="13">
    <location>
        <begin position="1068"/>
        <end position="1105"/>
    </location>
</feature>
<dbReference type="STRING" id="983967.A0A1E4SZE9"/>
<keyword evidence="7" id="KW-0227">DNA damage</keyword>
<feature type="domain" description="XPG N-terminal" evidence="15">
    <location>
        <begin position="1"/>
        <end position="98"/>
    </location>
</feature>
<evidence type="ECO:0000256" key="10">
    <source>
        <dbReference type="ARBA" id="ARBA00023204"/>
    </source>
</evidence>
<dbReference type="InterPro" id="IPR001044">
    <property type="entry name" value="XPG/Rad2_eukaryotes"/>
</dbReference>
<dbReference type="PRINTS" id="PR00853">
    <property type="entry name" value="XPGRADSUPER"/>
</dbReference>
<dbReference type="FunFam" id="3.40.50.1010:FF:000061">
    <property type="entry name" value="Single-stranded DNA endonuclease (Eurofung)"/>
    <property type="match status" value="1"/>
</dbReference>
<feature type="domain" description="XPG-I" evidence="14">
    <location>
        <begin position="834"/>
        <end position="903"/>
    </location>
</feature>
<organism evidence="16 17">
    <name type="scientific">[Candida] arabinofermentans NRRL YB-2248</name>
    <dbReference type="NCBI Taxonomy" id="983967"/>
    <lineage>
        <taxon>Eukaryota</taxon>
        <taxon>Fungi</taxon>
        <taxon>Dikarya</taxon>
        <taxon>Ascomycota</taxon>
        <taxon>Saccharomycotina</taxon>
        <taxon>Pichiomycetes</taxon>
        <taxon>Pichiales</taxon>
        <taxon>Pichiaceae</taxon>
        <taxon>Ogataea</taxon>
        <taxon>Ogataea/Candida clade</taxon>
    </lineage>
</organism>
<proteinExistence type="inferred from homology"/>
<feature type="region of interest" description="Disordered" evidence="13">
    <location>
        <begin position="161"/>
        <end position="186"/>
    </location>
</feature>
<dbReference type="InterPro" id="IPR029060">
    <property type="entry name" value="PIN-like_dom_sf"/>
</dbReference>
<dbReference type="InterPro" id="IPR008918">
    <property type="entry name" value="HhH2"/>
</dbReference>
<feature type="compositionally biased region" description="Polar residues" evidence="13">
    <location>
        <begin position="122"/>
        <end position="140"/>
    </location>
</feature>
<dbReference type="AlphaFoldDB" id="A0A1E4SZE9"/>
<feature type="compositionally biased region" description="Low complexity" evidence="13">
    <location>
        <begin position="720"/>
        <end position="733"/>
    </location>
</feature>
<evidence type="ECO:0000256" key="2">
    <source>
        <dbReference type="ARBA" id="ARBA00004123"/>
    </source>
</evidence>
<dbReference type="SUPFAM" id="SSF88723">
    <property type="entry name" value="PIN domain-like"/>
    <property type="match status" value="1"/>
</dbReference>
<feature type="region of interest" description="Disordered" evidence="13">
    <location>
        <begin position="118"/>
        <end position="147"/>
    </location>
</feature>
<dbReference type="SMART" id="SM00484">
    <property type="entry name" value="XPGI"/>
    <property type="match status" value="1"/>
</dbReference>
<feature type="compositionally biased region" description="Basic and acidic residues" evidence="13">
    <location>
        <begin position="689"/>
        <end position="706"/>
    </location>
</feature>